<evidence type="ECO:0000259" key="3">
    <source>
        <dbReference type="Pfam" id="PF00171"/>
    </source>
</evidence>
<keyword evidence="2" id="KW-0560">Oxidoreductase</keyword>
<dbReference type="GO" id="GO:0016620">
    <property type="term" value="F:oxidoreductase activity, acting on the aldehyde or oxo group of donors, NAD or NADP as acceptor"/>
    <property type="evidence" value="ECO:0007669"/>
    <property type="project" value="InterPro"/>
</dbReference>
<reference evidence="4 5" key="1">
    <citation type="submission" date="2018-08" db="EMBL/GenBank/DDBJ databases">
        <title>Draft genome sequence of Rhodobacter sphaeroides FY.</title>
        <authorList>
            <person name="Rayyan A."/>
            <person name="Meyer T.E."/>
            <person name="Kyndt J.A."/>
        </authorList>
    </citation>
    <scope>NUCLEOTIDE SEQUENCE [LARGE SCALE GENOMIC DNA]</scope>
    <source>
        <strain evidence="4 5">FY</strain>
    </source>
</reference>
<accession>A0AAX1UGE8</accession>
<evidence type="ECO:0000256" key="2">
    <source>
        <dbReference type="ARBA" id="ARBA00023002"/>
    </source>
</evidence>
<comment type="similarity">
    <text evidence="1">Belongs to the aldehyde dehydrogenase family.</text>
</comment>
<comment type="caution">
    <text evidence="4">The sequence shown here is derived from an EMBL/GenBank/DDBJ whole genome shotgun (WGS) entry which is preliminary data.</text>
</comment>
<dbReference type="Gene3D" id="3.40.605.10">
    <property type="entry name" value="Aldehyde Dehydrogenase, Chain A, domain 1"/>
    <property type="match status" value="1"/>
</dbReference>
<dbReference type="InterPro" id="IPR016161">
    <property type="entry name" value="Ald_DH/histidinol_DH"/>
</dbReference>
<dbReference type="Proteomes" id="UP000266305">
    <property type="component" value="Unassembled WGS sequence"/>
</dbReference>
<dbReference type="EMBL" id="QWGP01000034">
    <property type="protein sequence ID" value="RHZ91404.1"/>
    <property type="molecule type" value="Genomic_DNA"/>
</dbReference>
<evidence type="ECO:0000313" key="5">
    <source>
        <dbReference type="Proteomes" id="UP000266305"/>
    </source>
</evidence>
<sequence>MNEDPFGPVAIPNRFDTLDAAITEANRLPFGLAAYGCTRSEAVACRLPVEAKAGMMTITHPGLALPEVPFDGLKEPGYGTEGGSQALDACFDTRFVSRKA</sequence>
<dbReference type="Gene3D" id="3.40.309.10">
    <property type="entry name" value="Aldehyde Dehydrogenase, Chain A, domain 2"/>
    <property type="match status" value="1"/>
</dbReference>
<gene>
    <name evidence="4" type="ORF">D1114_20330</name>
</gene>
<evidence type="ECO:0000256" key="1">
    <source>
        <dbReference type="ARBA" id="ARBA00009986"/>
    </source>
</evidence>
<dbReference type="PANTHER" id="PTHR43353:SF5">
    <property type="entry name" value="SUCCINATE-SEMIALDEHYDE DEHYDROGENASE, MITOCHONDRIAL"/>
    <property type="match status" value="1"/>
</dbReference>
<dbReference type="AlphaFoldDB" id="A0AAX1UGE8"/>
<dbReference type="InterPro" id="IPR050740">
    <property type="entry name" value="Aldehyde_DH_Superfamily"/>
</dbReference>
<dbReference type="PANTHER" id="PTHR43353">
    <property type="entry name" value="SUCCINATE-SEMIALDEHYDE DEHYDROGENASE, MITOCHONDRIAL"/>
    <property type="match status" value="1"/>
</dbReference>
<protein>
    <submittedName>
        <fullName evidence="4">Aldehyde dehydrogenase family protein</fullName>
    </submittedName>
</protein>
<dbReference type="InterPro" id="IPR016162">
    <property type="entry name" value="Ald_DH_N"/>
</dbReference>
<dbReference type="InterPro" id="IPR016163">
    <property type="entry name" value="Ald_DH_C"/>
</dbReference>
<proteinExistence type="inferred from homology"/>
<evidence type="ECO:0000313" key="4">
    <source>
        <dbReference type="EMBL" id="RHZ91404.1"/>
    </source>
</evidence>
<dbReference type="SUPFAM" id="SSF53720">
    <property type="entry name" value="ALDH-like"/>
    <property type="match status" value="1"/>
</dbReference>
<name>A0AAX1UGE8_CERSP</name>
<dbReference type="Pfam" id="PF00171">
    <property type="entry name" value="Aldedh"/>
    <property type="match status" value="1"/>
</dbReference>
<dbReference type="InterPro" id="IPR015590">
    <property type="entry name" value="Aldehyde_DH_dom"/>
</dbReference>
<feature type="domain" description="Aldehyde dehydrogenase" evidence="3">
    <location>
        <begin position="1"/>
        <end position="96"/>
    </location>
</feature>
<organism evidence="4 5">
    <name type="scientific">Cereibacter sphaeroides</name>
    <name type="common">Rhodobacter sphaeroides</name>
    <dbReference type="NCBI Taxonomy" id="1063"/>
    <lineage>
        <taxon>Bacteria</taxon>
        <taxon>Pseudomonadati</taxon>
        <taxon>Pseudomonadota</taxon>
        <taxon>Alphaproteobacteria</taxon>
        <taxon>Rhodobacterales</taxon>
        <taxon>Paracoccaceae</taxon>
        <taxon>Cereibacter</taxon>
    </lineage>
</organism>